<evidence type="ECO:0000256" key="1">
    <source>
        <dbReference type="SAM" id="MobiDB-lite"/>
    </source>
</evidence>
<dbReference type="EMBL" id="HBUF01184346">
    <property type="protein sequence ID" value="CAG6656233.1"/>
    <property type="molecule type" value="Transcribed_RNA"/>
</dbReference>
<dbReference type="AlphaFoldDB" id="A0A8D8RXJ0"/>
<evidence type="ECO:0000313" key="3">
    <source>
        <dbReference type="EMBL" id="CAG6656232.1"/>
    </source>
</evidence>
<name>A0A8D8RXJ0_9HEMI</name>
<proteinExistence type="predicted"/>
<organism evidence="3">
    <name type="scientific">Cacopsylla melanoneura</name>
    <dbReference type="NCBI Taxonomy" id="428564"/>
    <lineage>
        <taxon>Eukaryota</taxon>
        <taxon>Metazoa</taxon>
        <taxon>Ecdysozoa</taxon>
        <taxon>Arthropoda</taxon>
        <taxon>Hexapoda</taxon>
        <taxon>Insecta</taxon>
        <taxon>Pterygota</taxon>
        <taxon>Neoptera</taxon>
        <taxon>Paraneoptera</taxon>
        <taxon>Hemiptera</taxon>
        <taxon>Sternorrhyncha</taxon>
        <taxon>Psylloidea</taxon>
        <taxon>Psyllidae</taxon>
        <taxon>Psyllinae</taxon>
        <taxon>Cacopsylla</taxon>
    </lineage>
</organism>
<keyword evidence="2" id="KW-0472">Membrane</keyword>
<reference evidence="3" key="1">
    <citation type="submission" date="2021-05" db="EMBL/GenBank/DDBJ databases">
        <authorList>
            <person name="Alioto T."/>
            <person name="Alioto T."/>
            <person name="Gomez Garrido J."/>
        </authorList>
    </citation>
    <scope>NUCLEOTIDE SEQUENCE</scope>
</reference>
<feature type="transmembrane region" description="Helical" evidence="2">
    <location>
        <begin position="12"/>
        <end position="33"/>
    </location>
</feature>
<sequence>MIVWTPGRPPFYITIFLSIYFIPSIFAVPLFYIQGGSAKVLQCDISDGGDSDEDSVVLSSKIKVLYSLGPLSFARWTFDDMSTPNGNDQRPATTSRQNLEGQNVENPFVDPSS</sequence>
<protein>
    <submittedName>
        <fullName evidence="3">Uncharacterized protein</fullName>
    </submittedName>
</protein>
<keyword evidence="2" id="KW-0812">Transmembrane</keyword>
<dbReference type="EMBL" id="HBUF01184345">
    <property type="protein sequence ID" value="CAG6656232.1"/>
    <property type="molecule type" value="Transcribed_RNA"/>
</dbReference>
<keyword evidence="2" id="KW-1133">Transmembrane helix</keyword>
<feature type="region of interest" description="Disordered" evidence="1">
    <location>
        <begin position="82"/>
        <end position="113"/>
    </location>
</feature>
<evidence type="ECO:0000256" key="2">
    <source>
        <dbReference type="SAM" id="Phobius"/>
    </source>
</evidence>
<accession>A0A8D8RXJ0</accession>